<dbReference type="GO" id="GO:0016020">
    <property type="term" value="C:membrane"/>
    <property type="evidence" value="ECO:0007669"/>
    <property type="project" value="TreeGrafter"/>
</dbReference>
<dbReference type="Proteomes" id="UP000712673">
    <property type="component" value="Unassembled WGS sequence"/>
</dbReference>
<reference evidence="11" key="1">
    <citation type="submission" date="2019-03" db="EMBL/GenBank/DDBJ databases">
        <title>Lake Tanganyika Metagenome-Assembled Genomes (MAGs).</title>
        <authorList>
            <person name="Tran P."/>
        </authorList>
    </citation>
    <scope>NUCLEOTIDE SEQUENCE</scope>
    <source>
        <strain evidence="11">K_DeepCast_65m_m2_066</strain>
    </source>
</reference>
<dbReference type="GO" id="GO:0008863">
    <property type="term" value="F:formate dehydrogenase (NAD+) activity"/>
    <property type="evidence" value="ECO:0007669"/>
    <property type="project" value="InterPro"/>
</dbReference>
<dbReference type="GO" id="GO:0003954">
    <property type="term" value="F:NADH dehydrogenase activity"/>
    <property type="evidence" value="ECO:0007669"/>
    <property type="project" value="TreeGrafter"/>
</dbReference>
<dbReference type="InterPro" id="IPR006655">
    <property type="entry name" value="Mopterin_OxRdtase_prok_CS"/>
</dbReference>
<dbReference type="PROSITE" id="PS51379">
    <property type="entry name" value="4FE4S_FER_2"/>
    <property type="match status" value="2"/>
</dbReference>
<dbReference type="PROSITE" id="PS00198">
    <property type="entry name" value="4FE4S_FER_1"/>
    <property type="match status" value="1"/>
</dbReference>
<evidence type="ECO:0000313" key="12">
    <source>
        <dbReference type="Proteomes" id="UP000712673"/>
    </source>
</evidence>
<evidence type="ECO:0000259" key="10">
    <source>
        <dbReference type="PROSITE" id="PS51669"/>
    </source>
</evidence>
<dbReference type="Gene3D" id="3.30.70.20">
    <property type="match status" value="1"/>
</dbReference>
<accession>A0A938B2Z8</accession>
<dbReference type="SUPFAM" id="SSF54292">
    <property type="entry name" value="2Fe-2S ferredoxin-like"/>
    <property type="match status" value="1"/>
</dbReference>
<dbReference type="GO" id="GO:0046872">
    <property type="term" value="F:metal ion binding"/>
    <property type="evidence" value="ECO:0007669"/>
    <property type="project" value="UniProtKB-KW"/>
</dbReference>
<dbReference type="CDD" id="cd00207">
    <property type="entry name" value="fer2"/>
    <property type="match status" value="1"/>
</dbReference>
<dbReference type="GO" id="GO:0022904">
    <property type="term" value="P:respiratory electron transport chain"/>
    <property type="evidence" value="ECO:0007669"/>
    <property type="project" value="TreeGrafter"/>
</dbReference>
<dbReference type="NCBIfam" id="TIGR01591">
    <property type="entry name" value="Fdh-alpha"/>
    <property type="match status" value="1"/>
</dbReference>
<feature type="domain" description="4Fe-4S ferredoxin-type" evidence="9">
    <location>
        <begin position="151"/>
        <end position="181"/>
    </location>
</feature>
<evidence type="ECO:0000256" key="1">
    <source>
        <dbReference type="ARBA" id="ARBA00007023"/>
    </source>
</evidence>
<comment type="similarity">
    <text evidence="1">In the C-terminal section; belongs to the prokaryotic molybdopterin-containing oxidoreductase family.</text>
</comment>
<evidence type="ECO:0000256" key="5">
    <source>
        <dbReference type="ARBA" id="ARBA00023002"/>
    </source>
</evidence>
<dbReference type="Pfam" id="PF13510">
    <property type="entry name" value="Fer2_4"/>
    <property type="match status" value="1"/>
</dbReference>
<dbReference type="InterPro" id="IPR017900">
    <property type="entry name" value="4Fe4S_Fe_S_CS"/>
</dbReference>
<dbReference type="GO" id="GO:0051539">
    <property type="term" value="F:4 iron, 4 sulfur cluster binding"/>
    <property type="evidence" value="ECO:0007669"/>
    <property type="project" value="UniProtKB-KW"/>
</dbReference>
<feature type="non-terminal residue" evidence="11">
    <location>
        <position position="792"/>
    </location>
</feature>
<dbReference type="PROSITE" id="PS00490">
    <property type="entry name" value="MOLYBDOPTERIN_PROK_2"/>
    <property type="match status" value="1"/>
</dbReference>
<dbReference type="Pfam" id="PF12838">
    <property type="entry name" value="Fer4_7"/>
    <property type="match status" value="1"/>
</dbReference>
<name>A0A938B2Z8_UNCTE</name>
<feature type="domain" description="4Fe-4S ferredoxin-type" evidence="9">
    <location>
        <begin position="194"/>
        <end position="223"/>
    </location>
</feature>
<dbReference type="Gene3D" id="3.10.20.740">
    <property type="match status" value="1"/>
</dbReference>
<feature type="domain" description="2Fe-2S ferredoxin-type" evidence="8">
    <location>
        <begin position="8"/>
        <end position="86"/>
    </location>
</feature>
<dbReference type="InterPro" id="IPR036010">
    <property type="entry name" value="2Fe-2S_ferredoxin-like_sf"/>
</dbReference>
<dbReference type="EMBL" id="VGLS01000399">
    <property type="protein sequence ID" value="MBM3224761.1"/>
    <property type="molecule type" value="Genomic_DNA"/>
</dbReference>
<evidence type="ECO:0000259" key="8">
    <source>
        <dbReference type="PROSITE" id="PS51085"/>
    </source>
</evidence>
<keyword evidence="4" id="KW-0677">Repeat</keyword>
<dbReference type="Pfam" id="PF04879">
    <property type="entry name" value="Molybdop_Fe4S4"/>
    <property type="match status" value="1"/>
</dbReference>
<evidence type="ECO:0000256" key="4">
    <source>
        <dbReference type="ARBA" id="ARBA00022737"/>
    </source>
</evidence>
<comment type="caution">
    <text evidence="11">The sequence shown here is derived from an EMBL/GenBank/DDBJ whole genome shotgun (WGS) entry which is preliminary data.</text>
</comment>
<evidence type="ECO:0000313" key="11">
    <source>
        <dbReference type="EMBL" id="MBM3224761.1"/>
    </source>
</evidence>
<dbReference type="SUPFAM" id="SSF54862">
    <property type="entry name" value="4Fe-4S ferredoxins"/>
    <property type="match status" value="1"/>
</dbReference>
<dbReference type="InterPro" id="IPR006478">
    <property type="entry name" value="Formate_DH_asu"/>
</dbReference>
<keyword evidence="6" id="KW-0408">Iron</keyword>
<dbReference type="PANTHER" id="PTHR43105:SF14">
    <property type="entry name" value="FORMATE DEHYDROGENASE H"/>
    <property type="match status" value="1"/>
</dbReference>
<dbReference type="InterPro" id="IPR006656">
    <property type="entry name" value="Mopterin_OxRdtase"/>
</dbReference>
<dbReference type="Gene3D" id="3.40.228.10">
    <property type="entry name" value="Dimethylsulfoxide Reductase, domain 2"/>
    <property type="match status" value="1"/>
</dbReference>
<evidence type="ECO:0000259" key="9">
    <source>
        <dbReference type="PROSITE" id="PS51379"/>
    </source>
</evidence>
<dbReference type="AlphaFoldDB" id="A0A938B2Z8"/>
<dbReference type="Gene3D" id="3.40.50.740">
    <property type="match status" value="1"/>
</dbReference>
<dbReference type="InterPro" id="IPR017896">
    <property type="entry name" value="4Fe4S_Fe-S-bd"/>
</dbReference>
<dbReference type="InterPro" id="IPR050123">
    <property type="entry name" value="Prok_molybdopt-oxidoreductase"/>
</dbReference>
<dbReference type="GO" id="GO:0015942">
    <property type="term" value="P:formate metabolic process"/>
    <property type="evidence" value="ECO:0007669"/>
    <property type="project" value="InterPro"/>
</dbReference>
<evidence type="ECO:0000256" key="2">
    <source>
        <dbReference type="ARBA" id="ARBA00022485"/>
    </source>
</evidence>
<keyword evidence="2" id="KW-0004">4Fe-4S</keyword>
<organism evidence="11 12">
    <name type="scientific">Tectimicrobiota bacterium</name>
    <dbReference type="NCBI Taxonomy" id="2528274"/>
    <lineage>
        <taxon>Bacteria</taxon>
        <taxon>Pseudomonadati</taxon>
        <taxon>Nitrospinota/Tectimicrobiota group</taxon>
        <taxon>Candidatus Tectimicrobiota</taxon>
    </lineage>
</organism>
<dbReference type="PROSITE" id="PS51085">
    <property type="entry name" value="2FE2S_FER_2"/>
    <property type="match status" value="1"/>
</dbReference>
<dbReference type="PANTHER" id="PTHR43105">
    <property type="entry name" value="RESPIRATORY NITRATE REDUCTASE"/>
    <property type="match status" value="1"/>
</dbReference>
<dbReference type="CDD" id="cd02753">
    <property type="entry name" value="MopB_Formate-Dh-H"/>
    <property type="match status" value="1"/>
</dbReference>
<sequence>MPETTAPATVTVTIDGIAVEVAPGTTLYDAAQQAGITIPVLCHSPKLQPVAVCRMCVVAVQGARVLQAACIRQAEDGMVVQTQSDAIQRSRAMLTELLMSDYPASAAASNGHASKTTGKPNLLLDLAAQQGMTAPRFPARPHDQGKDLSSAVIQVDHNACILCDRCIRACDDVQCNEVIGRAGKGVLARIAFDNDLPMGQSSCVSCGECMAACPTGALIDKPLTLPLLPAAPVKTIDSLCPYCGVGCSLTYTVDTQHNTILQVAGRESPVNHGRLCVKGRYGFDYAHHQERLLVPLIRKPAFYPKAVDGVENPREAFREASWNEALDLAARRFMAVKQQSGGQALAGFGSAKCSNEDNYLFQKLIRAVFGTNNVDHCTRLCHASSVAALMEQIGSGSVSNPFADVQETDVIFIIGSNTTHNHPVAATFMKQAAKSGTTLIIADPRRPEMADHADYYVRFNPGTDVALLNGMIHIIIREGLYDEQFIEERTEQFDQLREAVQHYTPRVVARLTGVSEQRLLDVARAYGRAERAMIFWGMGISQHTTGTDNARCLINLALLTGNIGRPGTGLHPLRGQNNVQGASDVGLIPMVYTGYQSVTEEGIREKFERAWGVTLDPKPGLTVVEIMSAVLDGDIKAMFMMGENPFLSDPNINKVKKCLAAMDFLVVQDIFLTETAAYADVILPGTSFPEKTGTYTNTDSRVQLARQAVEPPGQVRVDWHIIADLANRMGYPMRYRSEEEIWQEIVSLTPPFAGITYERLEHQGIPWPCPAPEHPGILTRFTDTFPRGKAKF</sequence>
<dbReference type="SUPFAM" id="SSF53706">
    <property type="entry name" value="Formate dehydrogenase/DMSO reductase, domains 1-3"/>
    <property type="match status" value="1"/>
</dbReference>
<gene>
    <name evidence="11" type="ORF">FJZ47_13280</name>
</gene>
<keyword evidence="7" id="KW-0411">Iron-sulfur</keyword>
<keyword evidence="5" id="KW-0560">Oxidoreductase</keyword>
<dbReference type="SMART" id="SM00926">
    <property type="entry name" value="Molybdop_Fe4S4"/>
    <property type="match status" value="1"/>
</dbReference>
<dbReference type="InterPro" id="IPR001041">
    <property type="entry name" value="2Fe-2S_ferredoxin-type"/>
</dbReference>
<proteinExistence type="inferred from homology"/>
<protein>
    <submittedName>
        <fullName evidence="11">Formate dehydrogenase subunit alpha</fullName>
    </submittedName>
</protein>
<feature type="domain" description="4Fe-4S Mo/W bis-MGD-type" evidence="10">
    <location>
        <begin position="233"/>
        <end position="290"/>
    </location>
</feature>
<dbReference type="Gene3D" id="2.20.25.90">
    <property type="entry name" value="ADC-like domains"/>
    <property type="match status" value="1"/>
</dbReference>
<dbReference type="InterPro" id="IPR006963">
    <property type="entry name" value="Mopterin_OxRdtase_4Fe-4S_dom"/>
</dbReference>
<dbReference type="Pfam" id="PF00384">
    <property type="entry name" value="Molybdopterin"/>
    <property type="match status" value="1"/>
</dbReference>
<dbReference type="FunFam" id="3.40.228.10:FF:000002">
    <property type="entry name" value="Formate dehydrogenase subunit alpha"/>
    <property type="match status" value="1"/>
</dbReference>
<dbReference type="InterPro" id="IPR041924">
    <property type="entry name" value="Formate_Dh-H_N"/>
</dbReference>
<dbReference type="FunFam" id="3.30.70.20:FF:000035">
    <property type="entry name" value="Iron hydrogenase 1"/>
    <property type="match status" value="1"/>
</dbReference>
<dbReference type="PROSITE" id="PS51669">
    <property type="entry name" value="4FE4S_MOW_BIS_MGD"/>
    <property type="match status" value="1"/>
</dbReference>
<evidence type="ECO:0000256" key="3">
    <source>
        <dbReference type="ARBA" id="ARBA00022723"/>
    </source>
</evidence>
<evidence type="ECO:0000256" key="6">
    <source>
        <dbReference type="ARBA" id="ARBA00023004"/>
    </source>
</evidence>
<keyword evidence="3" id="KW-0479">Metal-binding</keyword>
<evidence type="ECO:0000256" key="7">
    <source>
        <dbReference type="ARBA" id="ARBA00023014"/>
    </source>
</evidence>